<keyword evidence="3" id="KW-1185">Reference proteome</keyword>
<accession>A0A366FUN1</accession>
<evidence type="ECO:0000313" key="3">
    <source>
        <dbReference type="Proteomes" id="UP000253529"/>
    </source>
</evidence>
<evidence type="ECO:0000256" key="1">
    <source>
        <dbReference type="SAM" id="MobiDB-lite"/>
    </source>
</evidence>
<proteinExistence type="predicted"/>
<dbReference type="Proteomes" id="UP000253529">
    <property type="component" value="Unassembled WGS sequence"/>
</dbReference>
<comment type="caution">
    <text evidence="2">The sequence shown here is derived from an EMBL/GenBank/DDBJ whole genome shotgun (WGS) entry which is preliminary data.</text>
</comment>
<feature type="region of interest" description="Disordered" evidence="1">
    <location>
        <begin position="1"/>
        <end position="62"/>
    </location>
</feature>
<dbReference type="Pfam" id="PF13770">
    <property type="entry name" value="DUF4169"/>
    <property type="match status" value="1"/>
</dbReference>
<feature type="compositionally biased region" description="Basic and acidic residues" evidence="1">
    <location>
        <begin position="34"/>
        <end position="62"/>
    </location>
</feature>
<name>A0A366FUN1_9HYPH</name>
<dbReference type="AlphaFoldDB" id="A0A366FUN1"/>
<sequence>MGDIVNLRRARKRRDRERESAAAAENRVVFGTPKAERRRIEAEREAGDRRLDGHKLEPDGRD</sequence>
<gene>
    <name evidence="2" type="ORF">DFR50_101331</name>
</gene>
<protein>
    <submittedName>
        <fullName evidence="2">Uncharacterized protein DUF4169</fullName>
    </submittedName>
</protein>
<reference evidence="2 3" key="1">
    <citation type="submission" date="2018-06" db="EMBL/GenBank/DDBJ databases">
        <title>Genomic Encyclopedia of Type Strains, Phase IV (KMG-IV): sequencing the most valuable type-strain genomes for metagenomic binning, comparative biology and taxonomic classification.</title>
        <authorList>
            <person name="Goeker M."/>
        </authorList>
    </citation>
    <scope>NUCLEOTIDE SEQUENCE [LARGE SCALE GENOMIC DNA]</scope>
    <source>
        <strain evidence="2 3">DSM 24875</strain>
    </source>
</reference>
<dbReference type="InterPro" id="IPR025227">
    <property type="entry name" value="DUF4169"/>
</dbReference>
<evidence type="ECO:0000313" key="2">
    <source>
        <dbReference type="EMBL" id="RBP18383.1"/>
    </source>
</evidence>
<organism evidence="2 3">
    <name type="scientific">Roseiarcus fermentans</name>
    <dbReference type="NCBI Taxonomy" id="1473586"/>
    <lineage>
        <taxon>Bacteria</taxon>
        <taxon>Pseudomonadati</taxon>
        <taxon>Pseudomonadota</taxon>
        <taxon>Alphaproteobacteria</taxon>
        <taxon>Hyphomicrobiales</taxon>
        <taxon>Roseiarcaceae</taxon>
        <taxon>Roseiarcus</taxon>
    </lineage>
</organism>
<dbReference type="EMBL" id="QNRK01000001">
    <property type="protein sequence ID" value="RBP18383.1"/>
    <property type="molecule type" value="Genomic_DNA"/>
</dbReference>
<dbReference type="RefSeq" id="WP_113887421.1">
    <property type="nucleotide sequence ID" value="NZ_QNRK01000001.1"/>
</dbReference>